<proteinExistence type="inferred from homology"/>
<dbReference type="InterPro" id="IPR003615">
    <property type="entry name" value="HNH_nuc"/>
</dbReference>
<evidence type="ECO:0000259" key="9">
    <source>
        <dbReference type="SMART" id="SM00534"/>
    </source>
</evidence>
<dbReference type="GO" id="GO:0030983">
    <property type="term" value="F:mismatched DNA binding"/>
    <property type="evidence" value="ECO:0007669"/>
    <property type="project" value="InterPro"/>
</dbReference>
<evidence type="ECO:0000256" key="6">
    <source>
        <dbReference type="ARBA" id="ARBA00023204"/>
    </source>
</evidence>
<dbReference type="GO" id="GO:0043504">
    <property type="term" value="P:mitochondrial DNA repair"/>
    <property type="evidence" value="ECO:0007669"/>
    <property type="project" value="TreeGrafter"/>
</dbReference>
<dbReference type="SUPFAM" id="SSF53150">
    <property type="entry name" value="DNA repair protein MutS, domain II"/>
    <property type="match status" value="1"/>
</dbReference>
<evidence type="ECO:0000259" key="8">
    <source>
        <dbReference type="SMART" id="SM00533"/>
    </source>
</evidence>
<dbReference type="GO" id="GO:0005739">
    <property type="term" value="C:mitochondrion"/>
    <property type="evidence" value="ECO:0007669"/>
    <property type="project" value="TreeGrafter"/>
</dbReference>
<feature type="domain" description="HNH nuclease" evidence="7">
    <location>
        <begin position="831"/>
        <end position="879"/>
    </location>
</feature>
<dbReference type="Pfam" id="PF01624">
    <property type="entry name" value="MutS_I"/>
    <property type="match status" value="1"/>
</dbReference>
<dbReference type="GO" id="GO:0140664">
    <property type="term" value="F:ATP-dependent DNA damage sensor activity"/>
    <property type="evidence" value="ECO:0007669"/>
    <property type="project" value="InterPro"/>
</dbReference>
<dbReference type="SMART" id="SM00533">
    <property type="entry name" value="MUTSd"/>
    <property type="match status" value="1"/>
</dbReference>
<protein>
    <recommendedName>
        <fullName evidence="11">DNA mismatch repair proteins mutS family domain-containing protein</fullName>
    </recommendedName>
</protein>
<dbReference type="PIRSF" id="PIRSF037677">
    <property type="entry name" value="DNA_mis_repair_Msh6"/>
    <property type="match status" value="1"/>
</dbReference>
<dbReference type="InterPro" id="IPR036187">
    <property type="entry name" value="DNA_mismatch_repair_MutS_sf"/>
</dbReference>
<dbReference type="InterPro" id="IPR027417">
    <property type="entry name" value="P-loop_NTPase"/>
</dbReference>
<organism evidence="10">
    <name type="scientific">viral metagenome</name>
    <dbReference type="NCBI Taxonomy" id="1070528"/>
    <lineage>
        <taxon>unclassified sequences</taxon>
        <taxon>metagenomes</taxon>
        <taxon>organismal metagenomes</taxon>
    </lineage>
</organism>
<keyword evidence="5" id="KW-0238">DNA-binding</keyword>
<reference evidence="10" key="1">
    <citation type="journal article" date="2020" name="Nature">
        <title>Giant virus diversity and host interactions through global metagenomics.</title>
        <authorList>
            <person name="Schulz F."/>
            <person name="Roux S."/>
            <person name="Paez-Espino D."/>
            <person name="Jungbluth S."/>
            <person name="Walsh D.A."/>
            <person name="Denef V.J."/>
            <person name="McMahon K.D."/>
            <person name="Konstantinidis K.T."/>
            <person name="Eloe-Fadrosh E.A."/>
            <person name="Kyrpides N.C."/>
            <person name="Woyke T."/>
        </authorList>
    </citation>
    <scope>NUCLEOTIDE SEQUENCE</scope>
    <source>
        <strain evidence="10">GVMAG-M-3300023174-46</strain>
    </source>
</reference>
<dbReference type="InterPro" id="IPR017261">
    <property type="entry name" value="DNA_mismatch_repair_MutS/MSH"/>
</dbReference>
<evidence type="ECO:0000259" key="7">
    <source>
        <dbReference type="SMART" id="SM00507"/>
    </source>
</evidence>
<evidence type="ECO:0000256" key="2">
    <source>
        <dbReference type="ARBA" id="ARBA00022741"/>
    </source>
</evidence>
<dbReference type="Pfam" id="PF05192">
    <property type="entry name" value="MutS_III"/>
    <property type="match status" value="1"/>
</dbReference>
<dbReference type="SMART" id="SM00507">
    <property type="entry name" value="HNHc"/>
    <property type="match status" value="1"/>
</dbReference>
<comment type="similarity">
    <text evidence="1">Belongs to the DNA mismatch repair MutS family.</text>
</comment>
<evidence type="ECO:0000256" key="4">
    <source>
        <dbReference type="ARBA" id="ARBA00022840"/>
    </source>
</evidence>
<dbReference type="SUPFAM" id="SSF52540">
    <property type="entry name" value="P-loop containing nucleoside triphosphate hydrolases"/>
    <property type="match status" value="1"/>
</dbReference>
<dbReference type="GO" id="GO:0005634">
    <property type="term" value="C:nucleus"/>
    <property type="evidence" value="ECO:0007669"/>
    <property type="project" value="TreeGrafter"/>
</dbReference>
<dbReference type="EMBL" id="MN739657">
    <property type="protein sequence ID" value="QHT18494.1"/>
    <property type="molecule type" value="Genomic_DNA"/>
</dbReference>
<accession>A0A6C0DQ72</accession>
<dbReference type="SUPFAM" id="SSF55271">
    <property type="entry name" value="DNA repair protein MutS, domain I"/>
    <property type="match status" value="1"/>
</dbReference>
<dbReference type="Gene3D" id="1.10.30.50">
    <property type="match status" value="1"/>
</dbReference>
<dbReference type="Pfam" id="PF00488">
    <property type="entry name" value="MutS_V"/>
    <property type="match status" value="1"/>
</dbReference>
<keyword evidence="3" id="KW-0227">DNA damage</keyword>
<keyword evidence="2" id="KW-0547">Nucleotide-binding</keyword>
<evidence type="ECO:0000256" key="3">
    <source>
        <dbReference type="ARBA" id="ARBA00022763"/>
    </source>
</evidence>
<dbReference type="GO" id="GO:0006298">
    <property type="term" value="P:mismatch repair"/>
    <property type="evidence" value="ECO:0007669"/>
    <property type="project" value="InterPro"/>
</dbReference>
<evidence type="ECO:0000313" key="10">
    <source>
        <dbReference type="EMBL" id="QHT18494.1"/>
    </source>
</evidence>
<dbReference type="InterPro" id="IPR002711">
    <property type="entry name" value="HNH"/>
</dbReference>
<dbReference type="InterPro" id="IPR007696">
    <property type="entry name" value="DNA_mismatch_repair_MutS_core"/>
</dbReference>
<dbReference type="Pfam" id="PF01844">
    <property type="entry name" value="HNH"/>
    <property type="match status" value="1"/>
</dbReference>
<dbReference type="AlphaFoldDB" id="A0A6C0DQ72"/>
<dbReference type="SMART" id="SM00534">
    <property type="entry name" value="MUTSac"/>
    <property type="match status" value="1"/>
</dbReference>
<keyword evidence="6" id="KW-0234">DNA repair</keyword>
<dbReference type="InterPro" id="IPR036678">
    <property type="entry name" value="MutS_con_dom_sf"/>
</dbReference>
<dbReference type="Gene3D" id="1.10.1420.10">
    <property type="match status" value="1"/>
</dbReference>
<dbReference type="PANTHER" id="PTHR11361:SF34">
    <property type="entry name" value="DNA MISMATCH REPAIR PROTEIN MSH1, MITOCHONDRIAL"/>
    <property type="match status" value="1"/>
</dbReference>
<feature type="domain" description="DNA mismatch repair proteins mutS family" evidence="9">
    <location>
        <begin position="631"/>
        <end position="817"/>
    </location>
</feature>
<dbReference type="SUPFAM" id="SSF48334">
    <property type="entry name" value="DNA repair protein MutS, domain III"/>
    <property type="match status" value="1"/>
</dbReference>
<dbReference type="InterPro" id="IPR045076">
    <property type="entry name" value="MutS"/>
</dbReference>
<evidence type="ECO:0008006" key="11">
    <source>
        <dbReference type="Google" id="ProtNLM"/>
    </source>
</evidence>
<dbReference type="InterPro" id="IPR016151">
    <property type="entry name" value="DNA_mismatch_repair_MutS_N"/>
</dbReference>
<feature type="domain" description="DNA mismatch repair protein MutS core" evidence="8">
    <location>
        <begin position="295"/>
        <end position="614"/>
    </location>
</feature>
<dbReference type="GO" id="GO:0005524">
    <property type="term" value="F:ATP binding"/>
    <property type="evidence" value="ECO:0007669"/>
    <property type="project" value="UniProtKB-KW"/>
</dbReference>
<evidence type="ECO:0000256" key="1">
    <source>
        <dbReference type="ARBA" id="ARBA00006271"/>
    </source>
</evidence>
<keyword evidence="4" id="KW-0067">ATP-binding</keyword>
<dbReference type="GO" id="GO:0008270">
    <property type="term" value="F:zinc ion binding"/>
    <property type="evidence" value="ECO:0007669"/>
    <property type="project" value="InterPro"/>
</dbReference>
<sequence>MALQLHQQYRGLYKTYSDIYGPHTCIFFLVGKFYELFDTRDTPQTSVKKAVDLLGIALKEKETTNEVLVEAGFPEQSLHKFANLLTREGWTVVVVDQVKDPKTDSVLDRVPVRILTPGTHVEMATQDRMCVASLWIYSQISCSLIDLTTGEVVSFEGASDQILHMLQVYSVKEVIAHLPGASDLSDSSIRSQFAIHGSLYRPPLSLTQKLDSLNAFQREEYIRSLFQVKSLLPLHSALQLKGVPVERSLVALLRYLEDHFPKTLHRLVSHSMYQPSGWMRLSTNILEQLNMITYSGQKSVLHLLDRTCTAIGKRALRERILRPLTNAEELQTRWSTIAWMKESPPIFRSKLESTLKSLYDLPRIHYRLSEGLLTTTDVLQLSQSYSAIAILFKHLENTPLAASPTVQQTFEEVRYQCKTLIDEQKAVQREESGFVGYLTPIGGQESCKKEQQIQSHVDTWTTVWKTLCKKIHLAPDSFHLVKRGDTWEWEGSRLHEQSLNAYKYSCKETSSEFTIEKKKSGPITLQTPELIRMKEQLYAGILELNKLLEKESRVVCDSLWCSLKDVQGEWMDWIGMLDCTLSLTKVAEEFHWVQPTLGESLEIEGLRHPLLETAQTRMEYVKHTVKFSDSVKGWLIYGVNASGKSSLMKAIGISILLAQAGSFVPADGMSLRLYDAAFSRILNQDNLWAGLSSFAVEMKELREILELSTEKSLILGDEVCSGTESLSATAIVAATLEHFDRIGANFVFATHLHDLLKVQTLPRTQVWHLKVERTPDGKLIYDRTLQPGSGSALYGLEVARAMGLPLAVLDRAAQVRRLLTGTTGIEDAPASRWNANLQRHTCEACGATDLLEVHHIKERAKGGGNALENLVVLCDACHVKQHSNTLSVGTLRQTSDGMERSVTGSVVSAPEKSTVSKWTEEEMETIRTSAAQFPGRFKRIIMDLEEKGICLTLSQLKRILAL</sequence>
<dbReference type="Gene3D" id="3.40.1170.10">
    <property type="entry name" value="DNA repair protein MutS, domain I"/>
    <property type="match status" value="1"/>
</dbReference>
<dbReference type="GO" id="GO:0004519">
    <property type="term" value="F:endonuclease activity"/>
    <property type="evidence" value="ECO:0007669"/>
    <property type="project" value="InterPro"/>
</dbReference>
<evidence type="ECO:0000256" key="5">
    <source>
        <dbReference type="ARBA" id="ARBA00023125"/>
    </source>
</evidence>
<dbReference type="PANTHER" id="PTHR11361">
    <property type="entry name" value="DNA MISMATCH REPAIR PROTEIN MUTS FAMILY MEMBER"/>
    <property type="match status" value="1"/>
</dbReference>
<dbReference type="InterPro" id="IPR007695">
    <property type="entry name" value="DNA_mismatch_repair_MutS-lik_N"/>
</dbReference>
<dbReference type="InterPro" id="IPR000432">
    <property type="entry name" value="DNA_mismatch_repair_MutS_C"/>
</dbReference>
<name>A0A6C0DQ72_9ZZZZ</name>
<dbReference type="Gene3D" id="3.40.50.300">
    <property type="entry name" value="P-loop containing nucleotide triphosphate hydrolases"/>
    <property type="match status" value="1"/>
</dbReference>
<dbReference type="CDD" id="cd00085">
    <property type="entry name" value="HNHc"/>
    <property type="match status" value="1"/>
</dbReference>